<accession>A0ABS0D3E6</accession>
<feature type="transmembrane region" description="Helical" evidence="11">
    <location>
        <begin position="192"/>
        <end position="210"/>
    </location>
</feature>
<evidence type="ECO:0000256" key="1">
    <source>
        <dbReference type="ARBA" id="ARBA00004141"/>
    </source>
</evidence>
<evidence type="ECO:0000256" key="10">
    <source>
        <dbReference type="SAM" id="MobiDB-lite"/>
    </source>
</evidence>
<keyword evidence="9 11" id="KW-0472">Membrane</keyword>
<evidence type="ECO:0000256" key="5">
    <source>
        <dbReference type="ARBA" id="ARBA00022989"/>
    </source>
</evidence>
<keyword evidence="14" id="KW-1185">Reference proteome</keyword>
<organism evidence="13 14">
    <name type="scientific">Nocardia higoensis</name>
    <dbReference type="NCBI Taxonomy" id="228599"/>
    <lineage>
        <taxon>Bacteria</taxon>
        <taxon>Bacillati</taxon>
        <taxon>Actinomycetota</taxon>
        <taxon>Actinomycetes</taxon>
        <taxon>Mycobacteriales</taxon>
        <taxon>Nocardiaceae</taxon>
        <taxon>Nocardia</taxon>
    </lineage>
</organism>
<evidence type="ECO:0000313" key="13">
    <source>
        <dbReference type="EMBL" id="MBF6352999.1"/>
    </source>
</evidence>
<keyword evidence="6" id="KW-0560">Oxidoreductase</keyword>
<evidence type="ECO:0000256" key="6">
    <source>
        <dbReference type="ARBA" id="ARBA00023002"/>
    </source>
</evidence>
<dbReference type="PANTHER" id="PTHR11351:SF3">
    <property type="entry name" value="BLL4393 PROTEIN"/>
    <property type="match status" value="1"/>
</dbReference>
<feature type="transmembrane region" description="Helical" evidence="11">
    <location>
        <begin position="38"/>
        <end position="59"/>
    </location>
</feature>
<feature type="transmembrane region" description="Helical" evidence="11">
    <location>
        <begin position="157"/>
        <end position="180"/>
    </location>
</feature>
<evidence type="ECO:0000256" key="7">
    <source>
        <dbReference type="ARBA" id="ARBA00023004"/>
    </source>
</evidence>
<dbReference type="RefSeq" id="WP_194999968.1">
    <property type="nucleotide sequence ID" value="NZ_JADLQN010000001.1"/>
</dbReference>
<evidence type="ECO:0000256" key="9">
    <source>
        <dbReference type="ARBA" id="ARBA00023136"/>
    </source>
</evidence>
<feature type="compositionally biased region" description="Basic and acidic residues" evidence="10">
    <location>
        <begin position="313"/>
        <end position="326"/>
    </location>
</feature>
<dbReference type="InterPro" id="IPR005804">
    <property type="entry name" value="FA_desaturase_dom"/>
</dbReference>
<dbReference type="Pfam" id="PF00487">
    <property type="entry name" value="FA_desaturase"/>
    <property type="match status" value="1"/>
</dbReference>
<keyword evidence="5 11" id="KW-1133">Transmembrane helix</keyword>
<evidence type="ECO:0000256" key="3">
    <source>
        <dbReference type="ARBA" id="ARBA00022692"/>
    </source>
</evidence>
<dbReference type="InterPro" id="IPR015876">
    <property type="entry name" value="Acyl-CoA_DS"/>
</dbReference>
<keyword evidence="4" id="KW-0276">Fatty acid metabolism</keyword>
<comment type="caution">
    <text evidence="13">The sequence shown here is derived from an EMBL/GenBank/DDBJ whole genome shotgun (WGS) entry which is preliminary data.</text>
</comment>
<comment type="subcellular location">
    <subcellularLocation>
        <location evidence="1">Membrane</location>
        <topology evidence="1">Multi-pass membrane protein</topology>
    </subcellularLocation>
</comment>
<evidence type="ECO:0000256" key="11">
    <source>
        <dbReference type="SAM" id="Phobius"/>
    </source>
</evidence>
<evidence type="ECO:0000256" key="4">
    <source>
        <dbReference type="ARBA" id="ARBA00022832"/>
    </source>
</evidence>
<proteinExistence type="inferred from homology"/>
<evidence type="ECO:0000256" key="2">
    <source>
        <dbReference type="ARBA" id="ARBA00008749"/>
    </source>
</evidence>
<name>A0ABS0D3E6_9NOCA</name>
<feature type="transmembrane region" description="Helical" evidence="11">
    <location>
        <begin position="6"/>
        <end position="29"/>
    </location>
</feature>
<keyword evidence="3 11" id="KW-0812">Transmembrane</keyword>
<protein>
    <submittedName>
        <fullName evidence="13">Acyl-CoA desaturase</fullName>
    </submittedName>
</protein>
<dbReference type="PANTHER" id="PTHR11351">
    <property type="entry name" value="ACYL-COA DESATURASE"/>
    <property type="match status" value="1"/>
</dbReference>
<feature type="domain" description="Fatty acid desaturase" evidence="12">
    <location>
        <begin position="40"/>
        <end position="263"/>
    </location>
</feature>
<dbReference type="EMBL" id="JADLQN010000001">
    <property type="protein sequence ID" value="MBF6352999.1"/>
    <property type="molecule type" value="Genomic_DNA"/>
</dbReference>
<comment type="similarity">
    <text evidence="2">Belongs to the fatty acid desaturase type 2 family.</text>
</comment>
<dbReference type="PRINTS" id="PR00075">
    <property type="entry name" value="FACDDSATRASE"/>
</dbReference>
<reference evidence="13 14" key="1">
    <citation type="submission" date="2020-10" db="EMBL/GenBank/DDBJ databases">
        <title>Identification of Nocardia species via Next-generation sequencing and recognition of intraspecies genetic diversity.</title>
        <authorList>
            <person name="Li P."/>
            <person name="Li P."/>
            <person name="Lu B."/>
        </authorList>
    </citation>
    <scope>NUCLEOTIDE SEQUENCE [LARGE SCALE GENOMIC DNA]</scope>
    <source>
        <strain evidence="13 14">BJ06-0143</strain>
    </source>
</reference>
<keyword evidence="8" id="KW-0443">Lipid metabolism</keyword>
<evidence type="ECO:0000313" key="14">
    <source>
        <dbReference type="Proteomes" id="UP000707731"/>
    </source>
</evidence>
<gene>
    <name evidence="13" type="ORF">IU449_00285</name>
</gene>
<keyword evidence="7" id="KW-0408">Iron</keyword>
<sequence>MDGRDHYGFILASSILPLVGVVVAIVLLWNKYVGPADLIALAIMYSIAILGISAGYHRLLTHRSFKTSRPMKIFLAVAGTIAGQGPALIWCSHHRRHHRVADKPGDPHSPYLDHVPGIRGVLQGLWHSHLGWLFDKNLTSDPIRYCPDLARDKDIRFISLHFVEIVIAGIVAPGLIVFALTQSWQGFLTGMLWGGLVRIFLANHVTYAVNSIGHYYGRRRFDTPDESRNVAWLSIPSFGEAWHNNHHAFPKAASHGMRWWEIDLTAIFIRVLEITGLAWDVVRIPEERIRARAAGLARTGGGRLAPASPAKPLAERPNRDGAADVE</sequence>
<dbReference type="Proteomes" id="UP000707731">
    <property type="component" value="Unassembled WGS sequence"/>
</dbReference>
<feature type="region of interest" description="Disordered" evidence="10">
    <location>
        <begin position="299"/>
        <end position="326"/>
    </location>
</feature>
<evidence type="ECO:0000259" key="12">
    <source>
        <dbReference type="Pfam" id="PF00487"/>
    </source>
</evidence>
<dbReference type="CDD" id="cd03505">
    <property type="entry name" value="Delta9-FADS-like"/>
    <property type="match status" value="1"/>
</dbReference>
<evidence type="ECO:0000256" key="8">
    <source>
        <dbReference type="ARBA" id="ARBA00023098"/>
    </source>
</evidence>